<dbReference type="AlphaFoldDB" id="R0LJG2"/>
<feature type="compositionally biased region" description="Basic and acidic residues" evidence="1">
    <location>
        <begin position="33"/>
        <end position="49"/>
    </location>
</feature>
<evidence type="ECO:0000313" key="2">
    <source>
        <dbReference type="EMBL" id="EOB01820.1"/>
    </source>
</evidence>
<feature type="region of interest" description="Disordered" evidence="1">
    <location>
        <begin position="22"/>
        <end position="58"/>
    </location>
</feature>
<evidence type="ECO:0000256" key="1">
    <source>
        <dbReference type="SAM" id="MobiDB-lite"/>
    </source>
</evidence>
<sequence>MDLPSVQKHEVEHTHGKYCQNYKEDLSNAGEETTARKGIRGEDKVERNSSSKTGMWDGKDGLQLAWLGGWGLRKKELALNGAAAGRRTAQFHRGPPTPNSEAMKSTAVGAGTRSPRLKPASVLQEEHAQGQGTTAVSRRCRGAPVPHAGPAGERGGTTGQRPQGGRAASSQAQLRETAPIRSLCCRANPGILVGLAAKCCGRALSAASSSKHA</sequence>
<organism evidence="2 3">
    <name type="scientific">Anas platyrhynchos</name>
    <name type="common">Mallard</name>
    <name type="synonym">Anas boschas</name>
    <dbReference type="NCBI Taxonomy" id="8839"/>
    <lineage>
        <taxon>Eukaryota</taxon>
        <taxon>Metazoa</taxon>
        <taxon>Chordata</taxon>
        <taxon>Craniata</taxon>
        <taxon>Vertebrata</taxon>
        <taxon>Euteleostomi</taxon>
        <taxon>Archelosauria</taxon>
        <taxon>Archosauria</taxon>
        <taxon>Dinosauria</taxon>
        <taxon>Saurischia</taxon>
        <taxon>Theropoda</taxon>
        <taxon>Coelurosauria</taxon>
        <taxon>Aves</taxon>
        <taxon>Neognathae</taxon>
        <taxon>Galloanserae</taxon>
        <taxon>Anseriformes</taxon>
        <taxon>Anatidae</taxon>
        <taxon>Anatinae</taxon>
        <taxon>Anas</taxon>
    </lineage>
</organism>
<keyword evidence="3" id="KW-1185">Reference proteome</keyword>
<dbReference type="Proteomes" id="UP000296049">
    <property type="component" value="Unassembled WGS sequence"/>
</dbReference>
<protein>
    <submittedName>
        <fullName evidence="2">Uncharacterized protein</fullName>
    </submittedName>
</protein>
<proteinExistence type="predicted"/>
<reference evidence="3" key="1">
    <citation type="journal article" date="2013" name="Nat. Genet.">
        <title>The duck genome and transcriptome provide insight into an avian influenza virus reservoir species.</title>
        <authorList>
            <person name="Huang Y."/>
            <person name="Li Y."/>
            <person name="Burt D.W."/>
            <person name="Chen H."/>
            <person name="Zhang Y."/>
            <person name="Qian W."/>
            <person name="Kim H."/>
            <person name="Gan S."/>
            <person name="Zhao Y."/>
            <person name="Li J."/>
            <person name="Yi K."/>
            <person name="Feng H."/>
            <person name="Zhu P."/>
            <person name="Li B."/>
            <person name="Liu Q."/>
            <person name="Fairley S."/>
            <person name="Magor K.E."/>
            <person name="Du Z."/>
            <person name="Hu X."/>
            <person name="Goodman L."/>
            <person name="Tafer H."/>
            <person name="Vignal A."/>
            <person name="Lee T."/>
            <person name="Kim K.W."/>
            <person name="Sheng Z."/>
            <person name="An Y."/>
            <person name="Searle S."/>
            <person name="Herrero J."/>
            <person name="Groenen M.A."/>
            <person name="Crooijmans R.P."/>
            <person name="Faraut T."/>
            <person name="Cai Q."/>
            <person name="Webster R.G."/>
            <person name="Aldridge J.R."/>
            <person name="Warren W.C."/>
            <person name="Bartschat S."/>
            <person name="Kehr S."/>
            <person name="Marz M."/>
            <person name="Stadler P.F."/>
            <person name="Smith J."/>
            <person name="Kraus R.H."/>
            <person name="Zhao Y."/>
            <person name="Ren L."/>
            <person name="Fei J."/>
            <person name="Morisson M."/>
            <person name="Kaiser P."/>
            <person name="Griffin D.K."/>
            <person name="Rao M."/>
            <person name="Pitel F."/>
            <person name="Wang J."/>
            <person name="Li N."/>
        </authorList>
    </citation>
    <scope>NUCLEOTIDE SEQUENCE [LARGE SCALE GENOMIC DNA]</scope>
</reference>
<feature type="region of interest" description="Disordered" evidence="1">
    <location>
        <begin position="86"/>
        <end position="174"/>
    </location>
</feature>
<gene>
    <name evidence="2" type="ORF">Anapl_01523</name>
</gene>
<name>R0LJG2_ANAPL</name>
<accession>R0LJG2</accession>
<dbReference type="EMBL" id="KB743040">
    <property type="protein sequence ID" value="EOB01820.1"/>
    <property type="molecule type" value="Genomic_DNA"/>
</dbReference>
<evidence type="ECO:0000313" key="3">
    <source>
        <dbReference type="Proteomes" id="UP000296049"/>
    </source>
</evidence>